<feature type="compositionally biased region" description="Acidic residues" evidence="1">
    <location>
        <begin position="646"/>
        <end position="671"/>
    </location>
</feature>
<feature type="compositionally biased region" description="Acidic residues" evidence="1">
    <location>
        <begin position="376"/>
        <end position="525"/>
    </location>
</feature>
<feature type="compositionally biased region" description="Pro residues" evidence="1">
    <location>
        <begin position="283"/>
        <end position="302"/>
    </location>
</feature>
<feature type="compositionally biased region" description="Basic and acidic residues" evidence="1">
    <location>
        <begin position="542"/>
        <end position="583"/>
    </location>
</feature>
<feature type="compositionally biased region" description="Low complexity" evidence="1">
    <location>
        <begin position="1068"/>
        <end position="1087"/>
    </location>
</feature>
<feature type="compositionally biased region" description="Basic and acidic residues" evidence="1">
    <location>
        <begin position="356"/>
        <end position="375"/>
    </location>
</feature>
<sequence>MVNTHSTASRSSSRLQGRAAPPVEQSIQTTKKKKKAASSNPVSSSTKRQQKLKKAIENILTEPGTPGQDVAAQIRPESGSAVAPTSNPPDHLDEQSPASPEPLPEAGSATEYSACDSALIPTIEAATFAESEPVIESAAVLDSDHDSALIPSIDPTPFAESEPVVASAPVLDMQAEDVQPTESLQEEVTSPSFDLLSRPRSSSTSAPTETLHAHERVSGFEDSPGVDDALSEVRITDPGGTSTMLSTNTLQNVRRIGNKMRTNSSTHNRKAPFKPRPVLAPDTSPPPKPARPISPLPLPPSSPVRSFNNARNSVPPSDPLDEWNMTKAMDDYSMHGDLNDYVDDGADPLPAVGVLLDDHRWVFDENDYSEAKDREEEGGEEDNGEVQAVQEDDTDEEEEEEMQVEGGGEGEGDEDEDEEGVEDEEETEDEDKDEEGVEDEDEEGGVEDEDEEGIEDEEGVEDEDEEGAEDEDEEGVEDEDEDEEGVEDEDEDEEGMEDEEEEEEEDGHEDEGGGEGEREEEGEGEEREKHEEDEGEEAGEDEKEKARERQKKLETLHQYKAGREERRRRREQEHQVDTGHANDDFDDPPLEPKRHYGNSLTFKSKPTREDTSNASKVGASKQKDGASSRQFSTSIRRRATSTSSGDEQENEDDLGIQVDVGEDDTEDESDDFDSKSKPGPIPEKYRRQAFEAANLYNETLKKIVRNASKPVQAFYKLVGQRRWMPRGPNYWNMAQQYITDPEGGNESKPDNSNETEIAWKQRRWEEMRKEVLGNDWQNKKRENAQPSIMKGLSERGVRRIADDFVNLADHAAKNRGVCCLGYVLDYHGNHSIMWGAGTVYERMRDMYNTQIDQQIKDLVALARGAYIKERDGESEVDPNYVDFVFRSVDCDPNVTHIAASLRMCHDETFDWKTQRFPWHKFADIGLKRQIRIENWSDVVPPPGNGLRTLKLDAYTSGLYDLSYYALKKIQWEKAVLDGEGDGEDDKLDQEVDNKVLRIVAWTDAQKALSPEQQGDVPLVVSVSGRTLCTGKNAKTWRASGAPAKEKGKTAGKKRQDTKFARVRSPVNSHSRSQSPSGSRPPSRLPSPALQFARSPSNSQSRGRSVSPAHSPFRGRGHSRSRSYRRSHSRSHRRSCSRSRSRSLYHRRDRYAYSRSPSRRGDEHRTRPRWHSPPSAGPSRILPIDRANKDNPPKPPRRTERFPAHDGEHPAGTSKTRNHQASHEDPRLKRSRIDWEKEYEADHREERPNKKKKVEFSAGKNDRRVVDKYGGNSSKGKGKERVRDPEHENYRKRK</sequence>
<feature type="compositionally biased region" description="Basic and acidic residues" evidence="1">
    <location>
        <begin position="1276"/>
        <end position="1293"/>
    </location>
</feature>
<dbReference type="PANTHER" id="PTHR36812:SF9">
    <property type="entry name" value="MYB-LIKE PROTEIN X ISOFORM X1"/>
    <property type="match status" value="1"/>
</dbReference>
<name>A0A4S8L1S3_DENBC</name>
<feature type="compositionally biased region" description="Polar residues" evidence="1">
    <location>
        <begin position="1"/>
        <end position="15"/>
    </location>
</feature>
<evidence type="ECO:0000313" key="2">
    <source>
        <dbReference type="EMBL" id="THU82369.1"/>
    </source>
</evidence>
<proteinExistence type="predicted"/>
<feature type="compositionally biased region" description="Basic residues" evidence="1">
    <location>
        <begin position="1112"/>
        <end position="1148"/>
    </location>
</feature>
<feature type="compositionally biased region" description="Polar residues" evidence="1">
    <location>
        <begin position="180"/>
        <end position="192"/>
    </location>
</feature>
<dbReference type="Proteomes" id="UP000297245">
    <property type="component" value="Unassembled WGS sequence"/>
</dbReference>
<dbReference type="PANTHER" id="PTHR36812">
    <property type="entry name" value="NEUROFILAMENT TRIPLET M PROTEIN-LIKE PROTEIN"/>
    <property type="match status" value="1"/>
</dbReference>
<keyword evidence="3" id="KW-1185">Reference proteome</keyword>
<feature type="compositionally biased region" description="Basic and acidic residues" evidence="1">
    <location>
        <begin position="328"/>
        <end position="338"/>
    </location>
</feature>
<feature type="compositionally biased region" description="Basic and acidic residues" evidence="1">
    <location>
        <begin position="1043"/>
        <end position="1059"/>
    </location>
</feature>
<feature type="compositionally biased region" description="Basic and acidic residues" evidence="1">
    <location>
        <begin position="1185"/>
        <end position="1208"/>
    </location>
</feature>
<feature type="region of interest" description="Disordered" evidence="1">
    <location>
        <begin position="1"/>
        <end position="112"/>
    </location>
</feature>
<accession>A0A4S8L1S3</accession>
<evidence type="ECO:0000256" key="1">
    <source>
        <dbReference type="SAM" id="MobiDB-lite"/>
    </source>
</evidence>
<feature type="compositionally biased region" description="Basic and acidic residues" evidence="1">
    <location>
        <begin position="1220"/>
        <end position="1247"/>
    </location>
</feature>
<dbReference type="EMBL" id="ML179736">
    <property type="protein sequence ID" value="THU82369.1"/>
    <property type="molecule type" value="Genomic_DNA"/>
</dbReference>
<feature type="compositionally biased region" description="Low complexity" evidence="1">
    <location>
        <begin position="195"/>
        <end position="208"/>
    </location>
</feature>
<gene>
    <name evidence="2" type="ORF">K435DRAFT_872356</name>
</gene>
<feature type="region of interest" description="Disordered" evidence="1">
    <location>
        <begin position="178"/>
        <end position="212"/>
    </location>
</feature>
<feature type="compositionally biased region" description="Low complexity" evidence="1">
    <location>
        <begin position="37"/>
        <end position="47"/>
    </location>
</feature>
<feature type="region of interest" description="Disordered" evidence="1">
    <location>
        <begin position="259"/>
        <end position="684"/>
    </location>
</feature>
<evidence type="ECO:0000313" key="3">
    <source>
        <dbReference type="Proteomes" id="UP000297245"/>
    </source>
</evidence>
<feature type="compositionally biased region" description="Polar residues" evidence="1">
    <location>
        <begin position="1093"/>
        <end position="1103"/>
    </location>
</feature>
<reference evidence="2 3" key="1">
    <citation type="journal article" date="2019" name="Nat. Ecol. Evol.">
        <title>Megaphylogeny resolves global patterns of mushroom evolution.</title>
        <authorList>
            <person name="Varga T."/>
            <person name="Krizsan K."/>
            <person name="Foldi C."/>
            <person name="Dima B."/>
            <person name="Sanchez-Garcia M."/>
            <person name="Sanchez-Ramirez S."/>
            <person name="Szollosi G.J."/>
            <person name="Szarkandi J.G."/>
            <person name="Papp V."/>
            <person name="Albert L."/>
            <person name="Andreopoulos W."/>
            <person name="Angelini C."/>
            <person name="Antonin V."/>
            <person name="Barry K.W."/>
            <person name="Bougher N.L."/>
            <person name="Buchanan P."/>
            <person name="Buyck B."/>
            <person name="Bense V."/>
            <person name="Catcheside P."/>
            <person name="Chovatia M."/>
            <person name="Cooper J."/>
            <person name="Damon W."/>
            <person name="Desjardin D."/>
            <person name="Finy P."/>
            <person name="Geml J."/>
            <person name="Haridas S."/>
            <person name="Hughes K."/>
            <person name="Justo A."/>
            <person name="Karasinski D."/>
            <person name="Kautmanova I."/>
            <person name="Kiss B."/>
            <person name="Kocsube S."/>
            <person name="Kotiranta H."/>
            <person name="LaButti K.M."/>
            <person name="Lechner B.E."/>
            <person name="Liimatainen K."/>
            <person name="Lipzen A."/>
            <person name="Lukacs Z."/>
            <person name="Mihaltcheva S."/>
            <person name="Morgado L.N."/>
            <person name="Niskanen T."/>
            <person name="Noordeloos M.E."/>
            <person name="Ohm R.A."/>
            <person name="Ortiz-Santana B."/>
            <person name="Ovrebo C."/>
            <person name="Racz N."/>
            <person name="Riley R."/>
            <person name="Savchenko A."/>
            <person name="Shiryaev A."/>
            <person name="Soop K."/>
            <person name="Spirin V."/>
            <person name="Szebenyi C."/>
            <person name="Tomsovsky M."/>
            <person name="Tulloss R.E."/>
            <person name="Uehling J."/>
            <person name="Grigoriev I.V."/>
            <person name="Vagvolgyi C."/>
            <person name="Papp T."/>
            <person name="Martin F.M."/>
            <person name="Miettinen O."/>
            <person name="Hibbett D.S."/>
            <person name="Nagy L.G."/>
        </authorList>
    </citation>
    <scope>NUCLEOTIDE SEQUENCE [LARGE SCALE GENOMIC DNA]</scope>
    <source>
        <strain evidence="2 3">CBS 962.96</strain>
    </source>
</reference>
<protein>
    <submittedName>
        <fullName evidence="2">Uncharacterized protein</fullName>
    </submittedName>
</protein>
<feature type="region of interest" description="Disordered" evidence="1">
    <location>
        <begin position="1033"/>
        <end position="1293"/>
    </location>
</feature>
<organism evidence="2 3">
    <name type="scientific">Dendrothele bispora (strain CBS 962.96)</name>
    <dbReference type="NCBI Taxonomy" id="1314807"/>
    <lineage>
        <taxon>Eukaryota</taxon>
        <taxon>Fungi</taxon>
        <taxon>Dikarya</taxon>
        <taxon>Basidiomycota</taxon>
        <taxon>Agaricomycotina</taxon>
        <taxon>Agaricomycetes</taxon>
        <taxon>Agaricomycetidae</taxon>
        <taxon>Agaricales</taxon>
        <taxon>Agaricales incertae sedis</taxon>
        <taxon>Dendrothele</taxon>
    </lineage>
</organism>